<comment type="subunit">
    <text evidence="7">Consists of a catalytic RNA component (M1 or rnpB) and a protein subunit.</text>
</comment>
<evidence type="ECO:0000256" key="5">
    <source>
        <dbReference type="ARBA" id="ARBA00022801"/>
    </source>
</evidence>
<dbReference type="NCBIfam" id="TIGR00188">
    <property type="entry name" value="rnpA"/>
    <property type="match status" value="1"/>
</dbReference>
<proteinExistence type="inferred from homology"/>
<dbReference type="PANTHER" id="PTHR33992">
    <property type="entry name" value="RIBONUCLEASE P PROTEIN COMPONENT"/>
    <property type="match status" value="1"/>
</dbReference>
<dbReference type="Gene3D" id="3.30.230.10">
    <property type="match status" value="1"/>
</dbReference>
<evidence type="ECO:0000256" key="7">
    <source>
        <dbReference type="HAMAP-Rule" id="MF_00227"/>
    </source>
</evidence>
<comment type="function">
    <text evidence="1 7">RNaseP catalyzes the removal of the 5'-leader sequence from pre-tRNA to produce the mature 5'-terminus. It can also cleave other RNA substrates such as 4.5S RNA. The protein component plays an auxiliary but essential role in vivo by binding to the 5'-leader sequence and broadening the substrate specificity of the ribozyme.</text>
</comment>
<protein>
    <recommendedName>
        <fullName evidence="7 8">Ribonuclease P protein component</fullName>
        <shortName evidence="7">RNase P protein</shortName>
        <shortName evidence="7">RNaseP protein</shortName>
        <ecNumber evidence="7 8">3.1.26.5</ecNumber>
    </recommendedName>
    <alternativeName>
        <fullName evidence="7">Protein C5</fullName>
    </alternativeName>
</protein>
<evidence type="ECO:0000256" key="1">
    <source>
        <dbReference type="ARBA" id="ARBA00002663"/>
    </source>
</evidence>
<dbReference type="PROSITE" id="PS00648">
    <property type="entry name" value="RIBONUCLEASE_P"/>
    <property type="match status" value="1"/>
</dbReference>
<evidence type="ECO:0000256" key="8">
    <source>
        <dbReference type="NCBIfam" id="TIGR00188"/>
    </source>
</evidence>
<sequence>MSCLSKEYRLNTQRDFSKLYKSGKSWHTPSFVAFFNLQTTTKIAFVASKKVGNAVARNLARRRMRAVLLTYDNKIKNGNYIFVAKSSIKDRNFIELKKDFDFAIKRLELLK</sequence>
<comment type="similarity">
    <text evidence="7">Belongs to the RnpA family.</text>
</comment>
<dbReference type="GO" id="GO:0030677">
    <property type="term" value="C:ribonuclease P complex"/>
    <property type="evidence" value="ECO:0007669"/>
    <property type="project" value="TreeGrafter"/>
</dbReference>
<evidence type="ECO:0000313" key="9">
    <source>
        <dbReference type="EMBL" id="RBQ29649.1"/>
    </source>
</evidence>
<accession>A0A366MVY9</accession>
<dbReference type="HAMAP" id="MF_00227">
    <property type="entry name" value="RNase_P"/>
    <property type="match status" value="1"/>
</dbReference>
<dbReference type="OrthoDB" id="9810867at2"/>
<dbReference type="EC" id="3.1.26.5" evidence="7 8"/>
<dbReference type="EMBL" id="PDKB01000004">
    <property type="protein sequence ID" value="RBQ29649.1"/>
    <property type="molecule type" value="Genomic_DNA"/>
</dbReference>
<keyword evidence="5 7" id="KW-0378">Hydrolase</keyword>
<dbReference type="AlphaFoldDB" id="A0A366MVY9"/>
<dbReference type="GO" id="GO:0004526">
    <property type="term" value="F:ribonuclease P activity"/>
    <property type="evidence" value="ECO:0007669"/>
    <property type="project" value="UniProtKB-UniRule"/>
</dbReference>
<comment type="caution">
    <text evidence="9">The sequence shown here is derived from an EMBL/GenBank/DDBJ whole genome shotgun (WGS) entry which is preliminary data.</text>
</comment>
<dbReference type="InterPro" id="IPR020568">
    <property type="entry name" value="Ribosomal_Su5_D2-typ_SF"/>
</dbReference>
<organism evidence="9 10">
    <name type="scientific">Aliarcobacter vitoriensis</name>
    <dbReference type="NCBI Taxonomy" id="2011099"/>
    <lineage>
        <taxon>Bacteria</taxon>
        <taxon>Pseudomonadati</taxon>
        <taxon>Campylobacterota</taxon>
        <taxon>Epsilonproteobacteria</taxon>
        <taxon>Campylobacterales</taxon>
        <taxon>Arcobacteraceae</taxon>
        <taxon>Aliarcobacter</taxon>
    </lineage>
</organism>
<dbReference type="InterPro" id="IPR000100">
    <property type="entry name" value="RNase_P"/>
</dbReference>
<keyword evidence="2 7" id="KW-0819">tRNA processing</keyword>
<evidence type="ECO:0000256" key="4">
    <source>
        <dbReference type="ARBA" id="ARBA00022759"/>
    </source>
</evidence>
<dbReference type="Pfam" id="PF00825">
    <property type="entry name" value="Ribonuclease_P"/>
    <property type="match status" value="1"/>
</dbReference>
<dbReference type="GO" id="GO:0001682">
    <property type="term" value="P:tRNA 5'-leader removal"/>
    <property type="evidence" value="ECO:0007669"/>
    <property type="project" value="UniProtKB-UniRule"/>
</dbReference>
<dbReference type="GO" id="GO:0000049">
    <property type="term" value="F:tRNA binding"/>
    <property type="evidence" value="ECO:0007669"/>
    <property type="project" value="UniProtKB-UniRule"/>
</dbReference>
<comment type="catalytic activity">
    <reaction evidence="7">
        <text>Endonucleolytic cleavage of RNA, removing 5'-extranucleotides from tRNA precursor.</text>
        <dbReference type="EC" id="3.1.26.5"/>
    </reaction>
</comment>
<evidence type="ECO:0000256" key="3">
    <source>
        <dbReference type="ARBA" id="ARBA00022722"/>
    </source>
</evidence>
<keyword evidence="3 7" id="KW-0540">Nuclease</keyword>
<keyword evidence="6 7" id="KW-0694">RNA-binding</keyword>
<evidence type="ECO:0000256" key="6">
    <source>
        <dbReference type="ARBA" id="ARBA00022884"/>
    </source>
</evidence>
<dbReference type="RefSeq" id="WP_113893375.1">
    <property type="nucleotide sequence ID" value="NZ_JANJGA010000007.1"/>
</dbReference>
<reference evidence="9 10" key="1">
    <citation type="submission" date="2017-10" db="EMBL/GenBank/DDBJ databases">
        <title>Genomics of the genus Arcobacter.</title>
        <authorList>
            <person name="Perez-Cataluna A."/>
            <person name="Figueras M.J."/>
        </authorList>
    </citation>
    <scope>NUCLEOTIDE SEQUENCE [LARGE SCALE GENOMIC DNA]</scope>
    <source>
        <strain evidence="9 10">CECT 9230</strain>
    </source>
</reference>
<evidence type="ECO:0000313" key="10">
    <source>
        <dbReference type="Proteomes" id="UP000252669"/>
    </source>
</evidence>
<dbReference type="InterPro" id="IPR014721">
    <property type="entry name" value="Ribsml_uS5_D2-typ_fold_subgr"/>
</dbReference>
<dbReference type="Proteomes" id="UP000252669">
    <property type="component" value="Unassembled WGS sequence"/>
</dbReference>
<keyword evidence="10" id="KW-1185">Reference proteome</keyword>
<dbReference type="SUPFAM" id="SSF54211">
    <property type="entry name" value="Ribosomal protein S5 domain 2-like"/>
    <property type="match status" value="1"/>
</dbReference>
<dbReference type="PANTHER" id="PTHR33992:SF1">
    <property type="entry name" value="RIBONUCLEASE P PROTEIN COMPONENT"/>
    <property type="match status" value="1"/>
</dbReference>
<dbReference type="InterPro" id="IPR020539">
    <property type="entry name" value="RNase_P_CS"/>
</dbReference>
<evidence type="ECO:0000256" key="2">
    <source>
        <dbReference type="ARBA" id="ARBA00022694"/>
    </source>
</evidence>
<gene>
    <name evidence="7 9" type="primary">rnpA</name>
    <name evidence="9" type="ORF">CRU91_03355</name>
</gene>
<dbReference type="GO" id="GO:0042781">
    <property type="term" value="F:3'-tRNA processing endoribonuclease activity"/>
    <property type="evidence" value="ECO:0007669"/>
    <property type="project" value="TreeGrafter"/>
</dbReference>
<name>A0A366MVY9_9BACT</name>
<keyword evidence="4 7" id="KW-0255">Endonuclease</keyword>